<feature type="coiled-coil region" evidence="1">
    <location>
        <begin position="24"/>
        <end position="51"/>
    </location>
</feature>
<dbReference type="RefSeq" id="WP_146930241.1">
    <property type="nucleotide sequence ID" value="NZ_CBCSHZ010000003.1"/>
</dbReference>
<name>A0A5C6ZWP5_9FLAO</name>
<accession>A0A5C6ZWP5</accession>
<dbReference type="AlphaFoldDB" id="A0A5C6ZWP5"/>
<proteinExistence type="predicted"/>
<dbReference type="EMBL" id="VORY01000003">
    <property type="protein sequence ID" value="TXD94775.1"/>
    <property type="molecule type" value="Genomic_DNA"/>
</dbReference>
<sequence>MKIELPYKINVHRKLCIKKDIIELNQWIDTLSALNIELEQLKLIEKQLLKNSMIETNLLGLRRKNTLVMGMLCKYEQELNTEFEYGAKEYDGLRAKEHEKKRDVFTALGQEFIQLKQMIYHNLLKYQRR</sequence>
<keyword evidence="1" id="KW-0175">Coiled coil</keyword>
<evidence type="ECO:0000313" key="2">
    <source>
        <dbReference type="EMBL" id="TXD94775.1"/>
    </source>
</evidence>
<evidence type="ECO:0000313" key="3">
    <source>
        <dbReference type="Proteomes" id="UP000321367"/>
    </source>
</evidence>
<reference evidence="2 3" key="1">
    <citation type="submission" date="2019-08" db="EMBL/GenBank/DDBJ databases">
        <title>Genome sequence of Gillisia hiemivivida IC154 (type strain).</title>
        <authorList>
            <person name="Bowman J.P."/>
        </authorList>
    </citation>
    <scope>NUCLEOTIDE SEQUENCE [LARGE SCALE GENOMIC DNA]</scope>
    <source>
        <strain evidence="2 3">IC154</strain>
    </source>
</reference>
<dbReference type="Proteomes" id="UP000321367">
    <property type="component" value="Unassembled WGS sequence"/>
</dbReference>
<evidence type="ECO:0008006" key="4">
    <source>
        <dbReference type="Google" id="ProtNLM"/>
    </source>
</evidence>
<dbReference type="OrthoDB" id="1442387at2"/>
<gene>
    <name evidence="2" type="ORF">ES724_04690</name>
</gene>
<evidence type="ECO:0000256" key="1">
    <source>
        <dbReference type="SAM" id="Coils"/>
    </source>
</evidence>
<protein>
    <recommendedName>
        <fullName evidence="4">Flagellar FliJ protein</fullName>
    </recommendedName>
</protein>
<organism evidence="2 3">
    <name type="scientific">Gillisia hiemivivida</name>
    <dbReference type="NCBI Taxonomy" id="291190"/>
    <lineage>
        <taxon>Bacteria</taxon>
        <taxon>Pseudomonadati</taxon>
        <taxon>Bacteroidota</taxon>
        <taxon>Flavobacteriia</taxon>
        <taxon>Flavobacteriales</taxon>
        <taxon>Flavobacteriaceae</taxon>
        <taxon>Gillisia</taxon>
    </lineage>
</organism>
<keyword evidence="3" id="KW-1185">Reference proteome</keyword>
<comment type="caution">
    <text evidence="2">The sequence shown here is derived from an EMBL/GenBank/DDBJ whole genome shotgun (WGS) entry which is preliminary data.</text>
</comment>